<dbReference type="Proteomes" id="UP000242414">
    <property type="component" value="Unassembled WGS sequence"/>
</dbReference>
<organism evidence="1">
    <name type="scientific">Rhizopus microsporus var. microsporus</name>
    <dbReference type="NCBI Taxonomy" id="86635"/>
    <lineage>
        <taxon>Eukaryota</taxon>
        <taxon>Fungi</taxon>
        <taxon>Fungi incertae sedis</taxon>
        <taxon>Mucoromycota</taxon>
        <taxon>Mucoromycotina</taxon>
        <taxon>Mucoromycetes</taxon>
        <taxon>Mucorales</taxon>
        <taxon>Mucorineae</taxon>
        <taxon>Rhizopodaceae</taxon>
        <taxon>Rhizopus</taxon>
    </lineage>
</organism>
<sequence>MTLSDMCTRIAKTMKKVEDDATGNVTVSQIDDILPTTNLPTPKNLLTNTAQEYHNGLLLALDVKYLSPDNAESRLLAAQLLDAHPLLFKDHHGEPHYLLGALSNISRLLESQFDQPFPQFQSLSAPNKRTFKEMIGLKGNLEPVNHTPQFDQAIFLTRWKKWADKRSYMELTDSIYKFLNADWTRRRWLAYYCSRIFESAILVNHGQYLLVKCTEIYPRPPCLDAHFERF</sequence>
<dbReference type="VEuPathDB" id="FungiDB:BCV72DRAFT_1460"/>
<dbReference type="EMBL" id="KV921853">
    <property type="protein sequence ID" value="ORE12088.1"/>
    <property type="molecule type" value="Genomic_DNA"/>
</dbReference>
<reference evidence="1" key="1">
    <citation type="journal article" date="2016" name="Proc. Natl. Acad. Sci. U.S.A.">
        <title>Lipid metabolic changes in an early divergent fungus govern the establishment of a mutualistic symbiosis with endobacteria.</title>
        <authorList>
            <person name="Lastovetsky O.A."/>
            <person name="Gaspar M.L."/>
            <person name="Mondo S.J."/>
            <person name="LaButti K.M."/>
            <person name="Sandor L."/>
            <person name="Grigoriev I.V."/>
            <person name="Henry S.A."/>
            <person name="Pawlowska T.E."/>
        </authorList>
    </citation>
    <scope>NUCLEOTIDE SEQUENCE [LARGE SCALE GENOMIC DNA]</scope>
    <source>
        <strain evidence="1">ATCC 52814</strain>
    </source>
</reference>
<dbReference type="AlphaFoldDB" id="A0A1X0RJK9"/>
<evidence type="ECO:0000313" key="1">
    <source>
        <dbReference type="EMBL" id="ORE12088.1"/>
    </source>
</evidence>
<protein>
    <submittedName>
        <fullName evidence="1">Uncharacterized protein</fullName>
    </submittedName>
</protein>
<dbReference type="OrthoDB" id="2219666at2759"/>
<proteinExistence type="predicted"/>
<accession>A0A1X0RJK9</accession>
<gene>
    <name evidence="1" type="ORF">BCV72DRAFT_1460</name>
</gene>
<name>A0A1X0RJK9_RHIZD</name>